<evidence type="ECO:0000256" key="5">
    <source>
        <dbReference type="ARBA" id="ARBA00022741"/>
    </source>
</evidence>
<comment type="caution">
    <text evidence="12">The sequence shown here is derived from an EMBL/GenBank/DDBJ whole genome shotgun (WGS) entry which is preliminary data.</text>
</comment>
<keyword evidence="13" id="KW-1185">Reference proteome</keyword>
<dbReference type="GO" id="GO:0140359">
    <property type="term" value="F:ABC-type transporter activity"/>
    <property type="evidence" value="ECO:0007669"/>
    <property type="project" value="InterPro"/>
</dbReference>
<dbReference type="Gene3D" id="3.40.50.300">
    <property type="entry name" value="P-loop containing nucleotide triphosphate hydrolases"/>
    <property type="match status" value="2"/>
</dbReference>
<protein>
    <submittedName>
        <fullName evidence="12">Uncharacterized protein</fullName>
    </submittedName>
</protein>
<dbReference type="AlphaFoldDB" id="A0AAD5UKK2"/>
<comment type="subcellular location">
    <subcellularLocation>
        <location evidence="1">Vacuole membrane</location>
        <topology evidence="1">Multi-pass membrane protein</topology>
    </subcellularLocation>
</comment>
<feature type="domain" description="ABC transmembrane type-1" evidence="11">
    <location>
        <begin position="1"/>
        <end position="258"/>
    </location>
</feature>
<keyword evidence="4" id="KW-0677">Repeat</keyword>
<feature type="transmembrane region" description="Helical" evidence="9">
    <location>
        <begin position="627"/>
        <end position="653"/>
    </location>
</feature>
<dbReference type="InterPro" id="IPR044746">
    <property type="entry name" value="ABCC_6TM_D1"/>
</dbReference>
<evidence type="ECO:0000256" key="1">
    <source>
        <dbReference type="ARBA" id="ARBA00004128"/>
    </source>
</evidence>
<evidence type="ECO:0000256" key="3">
    <source>
        <dbReference type="ARBA" id="ARBA00022692"/>
    </source>
</evidence>
<feature type="transmembrane region" description="Helical" evidence="9">
    <location>
        <begin position="195"/>
        <end position="220"/>
    </location>
</feature>
<name>A0AAD5UKK2_9FUNG</name>
<feature type="transmembrane region" description="Helical" evidence="9">
    <location>
        <begin position="108"/>
        <end position="135"/>
    </location>
</feature>
<gene>
    <name evidence="12" type="ORF">HK103_003213</name>
</gene>
<dbReference type="InterPro" id="IPR027417">
    <property type="entry name" value="P-loop_NTPase"/>
</dbReference>
<dbReference type="Pfam" id="PF00005">
    <property type="entry name" value="ABC_tran"/>
    <property type="match status" value="2"/>
</dbReference>
<feature type="domain" description="ABC transporter" evidence="10">
    <location>
        <begin position="313"/>
        <end position="533"/>
    </location>
</feature>
<keyword evidence="8 9" id="KW-0472">Membrane</keyword>
<evidence type="ECO:0000256" key="7">
    <source>
        <dbReference type="ARBA" id="ARBA00022989"/>
    </source>
</evidence>
<evidence type="ECO:0000313" key="13">
    <source>
        <dbReference type="Proteomes" id="UP001210925"/>
    </source>
</evidence>
<dbReference type="EMBL" id="JADGKB010000023">
    <property type="protein sequence ID" value="KAJ3258831.1"/>
    <property type="molecule type" value="Genomic_DNA"/>
</dbReference>
<feature type="transmembrane region" description="Helical" evidence="9">
    <location>
        <begin position="838"/>
        <end position="867"/>
    </location>
</feature>
<dbReference type="CDD" id="cd18579">
    <property type="entry name" value="ABC_6TM_ABCC_D1"/>
    <property type="match status" value="1"/>
</dbReference>
<dbReference type="InterPro" id="IPR017871">
    <property type="entry name" value="ABC_transporter-like_CS"/>
</dbReference>
<sequence length="1162" mass="128774">MILYLQGTPGYIQDGYVLAILLVFIQFSRSLSTSYEILTSRRFIQIMQSLFVSGIYQKSLRLSLASRSKYSEGKILNLINQDVDAIKMAVGALDSIVVLPPQILFTMYMIYILLGNAAFVAFGIVALIAIMTAIISPLIGKTYSAWIEAGDKRLAIVREMLYAIKVIKYETLEDYFKRKIGLVRNDQVKSLKKEFIYWSSLEVFVTSSVIIMIAATFAVYSLSGNQMSSSIIFPAILYFQKLENPLDMISWVISSCIAGVKSMERVHEFLLAEEMELNDNIKGDGSVIAHDANFAWQKAEREAQTSDESTPLLSGVDSVSSNSNDFKLSNINLNIKPGSVVGVVGAVGAGKSTLLSSIIGEVKIESGSLSVNGTVAYCNQQPWILTGSVEKNILFNAERNNERLNMVVKMCGLERDLSVLSDGLKTEIGENGVNLSGGQKARVALARSIYSNADIYLLDDPLAALDAHVGKYVFKNAIQGMLKDKTVLLVTHQLQYLNQLDHILVMENGEIVESGSFNDLVNKKGKLTQMIESHSLDDPEEVHHEVEENKSENKGDKAQAFIEEEEKKNGKVKFEVYADFFRAVGGYGYPLAFMLLTIATVVVQIVTPLLLTDWTSEKEDGSSFTRMLWYCISSAVQVLIGASFQIVCLFMAIRASCNIHNAALSGLLSAPLSFFDKNPIGRILNRFSSDIEKLDRNMGYQLMYFTLNTITVVCNLALIAFANLYTLGLFALVGIFTYNWFLLFRPSNLDLQRMLSVSNSPLDAHISETLAGIAVVRAYKQESKFVDIQMRLIDKVLAISYTKQSLMVWFKFRVNMMATLVTTFVLAFAIHSENTSSLYVAIIALALTKTSVLAGMILNFMMVFGFLEASMNAVERLMHYCKNLPKEKAAVLPCDPTVWPTKGKIELKNLELRYPSRPDYPVVKNLSATINPGEKIGVVGRTGSGKSTLASAFFRIIEPTAGTILIDDVDICQIGIKTLRKNIQMIPQEPVLFEGTFRSNLDVEGSFADDALWEALEYSGLKEYVAGLTEKLDAPVTANGENLSVGQRQLTCLARSILMKPKFIVMDEATASVDRESDQLIQDAIKRHFQQTTVISIAHRLNTIADFDRVMVLDSGELAEFDTPHNLLMTPTSLFSQLALATGKNNAQVLMEMARNSSATNF</sequence>
<evidence type="ECO:0000259" key="10">
    <source>
        <dbReference type="PROSITE" id="PS50893"/>
    </source>
</evidence>
<keyword evidence="7 9" id="KW-1133">Transmembrane helix</keyword>
<dbReference type="CDD" id="cd18580">
    <property type="entry name" value="ABC_6TM_ABCC_D2"/>
    <property type="match status" value="1"/>
</dbReference>
<dbReference type="PANTHER" id="PTHR24223:SF443">
    <property type="entry name" value="MULTIDRUG-RESISTANCE LIKE PROTEIN 1, ISOFORM I"/>
    <property type="match status" value="1"/>
</dbReference>
<dbReference type="Proteomes" id="UP001210925">
    <property type="component" value="Unassembled WGS sequence"/>
</dbReference>
<dbReference type="InterPro" id="IPR003593">
    <property type="entry name" value="AAA+_ATPase"/>
</dbReference>
<dbReference type="PANTHER" id="PTHR24223">
    <property type="entry name" value="ATP-BINDING CASSETTE SUB-FAMILY C"/>
    <property type="match status" value="1"/>
</dbReference>
<dbReference type="GO" id="GO:0016887">
    <property type="term" value="F:ATP hydrolysis activity"/>
    <property type="evidence" value="ECO:0007669"/>
    <property type="project" value="InterPro"/>
</dbReference>
<evidence type="ECO:0000256" key="6">
    <source>
        <dbReference type="ARBA" id="ARBA00022840"/>
    </source>
</evidence>
<dbReference type="SUPFAM" id="SSF52540">
    <property type="entry name" value="P-loop containing nucleoside triphosphate hydrolases"/>
    <property type="match status" value="2"/>
</dbReference>
<dbReference type="Pfam" id="PF00664">
    <property type="entry name" value="ABC_membrane"/>
    <property type="match status" value="2"/>
</dbReference>
<evidence type="ECO:0000256" key="9">
    <source>
        <dbReference type="SAM" id="Phobius"/>
    </source>
</evidence>
<dbReference type="FunFam" id="1.20.1560.10:FF:000013">
    <property type="entry name" value="ABC transporter C family member 2"/>
    <property type="match status" value="1"/>
</dbReference>
<dbReference type="PROSITE" id="PS50893">
    <property type="entry name" value="ABC_TRANSPORTER_2"/>
    <property type="match status" value="2"/>
</dbReference>
<feature type="transmembrane region" description="Helical" evidence="9">
    <location>
        <begin position="727"/>
        <end position="744"/>
    </location>
</feature>
<proteinExistence type="predicted"/>
<dbReference type="InterPro" id="IPR011527">
    <property type="entry name" value="ABC1_TM_dom"/>
</dbReference>
<evidence type="ECO:0000256" key="4">
    <source>
        <dbReference type="ARBA" id="ARBA00022737"/>
    </source>
</evidence>
<dbReference type="FunFam" id="3.40.50.300:FF:000997">
    <property type="entry name" value="Multidrug resistance-associated protein 1"/>
    <property type="match status" value="1"/>
</dbReference>
<keyword evidence="3 9" id="KW-0812">Transmembrane</keyword>
<dbReference type="InterPro" id="IPR044726">
    <property type="entry name" value="ABCC_6TM_D2"/>
</dbReference>
<dbReference type="InterPro" id="IPR003439">
    <property type="entry name" value="ABC_transporter-like_ATP-bd"/>
</dbReference>
<evidence type="ECO:0000313" key="12">
    <source>
        <dbReference type="EMBL" id="KAJ3258831.1"/>
    </source>
</evidence>
<reference evidence="12" key="1">
    <citation type="submission" date="2020-05" db="EMBL/GenBank/DDBJ databases">
        <title>Phylogenomic resolution of chytrid fungi.</title>
        <authorList>
            <person name="Stajich J.E."/>
            <person name="Amses K."/>
            <person name="Simmons R."/>
            <person name="Seto K."/>
            <person name="Myers J."/>
            <person name="Bonds A."/>
            <person name="Quandt C.A."/>
            <person name="Barry K."/>
            <person name="Liu P."/>
            <person name="Grigoriev I."/>
            <person name="Longcore J.E."/>
            <person name="James T.Y."/>
        </authorList>
    </citation>
    <scope>NUCLEOTIDE SEQUENCE</scope>
    <source>
        <strain evidence="12">PLAUS21</strain>
    </source>
</reference>
<keyword evidence="5" id="KW-0547">Nucleotide-binding</keyword>
<keyword evidence="2" id="KW-0813">Transport</keyword>
<dbReference type="PROSITE" id="PS00211">
    <property type="entry name" value="ABC_TRANSPORTER_1"/>
    <property type="match status" value="1"/>
</dbReference>
<feature type="transmembrane region" description="Helical" evidence="9">
    <location>
        <begin position="15"/>
        <end position="38"/>
    </location>
</feature>
<dbReference type="PROSITE" id="PS50929">
    <property type="entry name" value="ABC_TM1F"/>
    <property type="match status" value="2"/>
</dbReference>
<organism evidence="12 13">
    <name type="scientific">Boothiomyces macroporosus</name>
    <dbReference type="NCBI Taxonomy" id="261099"/>
    <lineage>
        <taxon>Eukaryota</taxon>
        <taxon>Fungi</taxon>
        <taxon>Fungi incertae sedis</taxon>
        <taxon>Chytridiomycota</taxon>
        <taxon>Chytridiomycota incertae sedis</taxon>
        <taxon>Chytridiomycetes</taxon>
        <taxon>Rhizophydiales</taxon>
        <taxon>Terramycetaceae</taxon>
        <taxon>Boothiomyces</taxon>
    </lineage>
</organism>
<keyword evidence="6" id="KW-0067">ATP-binding</keyword>
<evidence type="ECO:0000256" key="8">
    <source>
        <dbReference type="ARBA" id="ARBA00023136"/>
    </source>
</evidence>
<evidence type="ECO:0000256" key="2">
    <source>
        <dbReference type="ARBA" id="ARBA00022448"/>
    </source>
</evidence>
<dbReference type="InterPro" id="IPR050173">
    <property type="entry name" value="ABC_transporter_C-like"/>
</dbReference>
<evidence type="ECO:0000259" key="11">
    <source>
        <dbReference type="PROSITE" id="PS50929"/>
    </source>
</evidence>
<dbReference type="CDD" id="cd03244">
    <property type="entry name" value="ABCC_MRP_domain2"/>
    <property type="match status" value="1"/>
</dbReference>
<feature type="domain" description="ABC transmembrane type-1" evidence="11">
    <location>
        <begin position="591"/>
        <end position="869"/>
    </location>
</feature>
<feature type="transmembrane region" description="Helical" evidence="9">
    <location>
        <begin position="702"/>
        <end position="721"/>
    </location>
</feature>
<dbReference type="FunFam" id="3.40.50.300:FF:000630">
    <property type="entry name" value="ATP-binding cassette (ABC) transporter, putative"/>
    <property type="match status" value="1"/>
</dbReference>
<feature type="transmembrane region" description="Helical" evidence="9">
    <location>
        <begin position="587"/>
        <end position="607"/>
    </location>
</feature>
<feature type="transmembrane region" description="Helical" evidence="9">
    <location>
        <begin position="812"/>
        <end position="832"/>
    </location>
</feature>
<dbReference type="GO" id="GO:0005524">
    <property type="term" value="F:ATP binding"/>
    <property type="evidence" value="ECO:0007669"/>
    <property type="project" value="UniProtKB-KW"/>
</dbReference>
<dbReference type="SMART" id="SM00382">
    <property type="entry name" value="AAA"/>
    <property type="match status" value="2"/>
</dbReference>
<accession>A0AAD5UKK2</accession>
<dbReference type="CDD" id="cd03250">
    <property type="entry name" value="ABCC_MRP_domain1"/>
    <property type="match status" value="1"/>
</dbReference>
<feature type="domain" description="ABC transporter" evidence="10">
    <location>
        <begin position="905"/>
        <end position="1140"/>
    </location>
</feature>
<dbReference type="GO" id="GO:0000329">
    <property type="term" value="C:fungal-type vacuole membrane"/>
    <property type="evidence" value="ECO:0007669"/>
    <property type="project" value="UniProtKB-ARBA"/>
</dbReference>
<dbReference type="SUPFAM" id="SSF90123">
    <property type="entry name" value="ABC transporter transmembrane region"/>
    <property type="match status" value="2"/>
</dbReference>
<dbReference type="InterPro" id="IPR036640">
    <property type="entry name" value="ABC1_TM_sf"/>
</dbReference>
<dbReference type="Gene3D" id="1.20.1560.10">
    <property type="entry name" value="ABC transporter type 1, transmembrane domain"/>
    <property type="match status" value="2"/>
</dbReference>